<evidence type="ECO:0000259" key="1">
    <source>
        <dbReference type="Pfam" id="PF12804"/>
    </source>
</evidence>
<sequence length="194" mass="21699">MHIAILILAAGSSSRMGVAKQLLPVGDKTLLGISIENAINSKISDIYCVLGANAEVIQANLNHYNIQFIINSEYKTGLSSSIKKGIRHLQSRHYDAILMILADQPFVDAFILNKMINRHKNQPNKIVASSYGENLGIPVVIPKLYYSEFLKIKGDNGAKSFLNKNKSEIIRFKNENLLDIDTEDDYETYLKSIN</sequence>
<feature type="domain" description="MobA-like NTP transferase" evidence="1">
    <location>
        <begin position="6"/>
        <end position="165"/>
    </location>
</feature>
<evidence type="ECO:0000313" key="3">
    <source>
        <dbReference type="Proteomes" id="UP000533900"/>
    </source>
</evidence>
<dbReference type="AlphaFoldDB" id="A0A842IZT1"/>
<proteinExistence type="predicted"/>
<dbReference type="PANTHER" id="PTHR43777">
    <property type="entry name" value="MOLYBDENUM COFACTOR CYTIDYLYLTRANSFERASE"/>
    <property type="match status" value="1"/>
</dbReference>
<dbReference type="SUPFAM" id="SSF53448">
    <property type="entry name" value="Nucleotide-diphospho-sugar transferases"/>
    <property type="match status" value="1"/>
</dbReference>
<dbReference type="CDD" id="cd04182">
    <property type="entry name" value="GT_2_like_f"/>
    <property type="match status" value="1"/>
</dbReference>
<organism evidence="2 3">
    <name type="scientific">Winogradskyella flava</name>
    <dbReference type="NCBI Taxonomy" id="1884876"/>
    <lineage>
        <taxon>Bacteria</taxon>
        <taxon>Pseudomonadati</taxon>
        <taxon>Bacteroidota</taxon>
        <taxon>Flavobacteriia</taxon>
        <taxon>Flavobacteriales</taxon>
        <taxon>Flavobacteriaceae</taxon>
        <taxon>Winogradskyella</taxon>
    </lineage>
</organism>
<accession>A0A842IZT1</accession>
<gene>
    <name evidence="2" type="ORF">H7F21_14120</name>
</gene>
<keyword evidence="2" id="KW-0808">Transferase</keyword>
<evidence type="ECO:0000313" key="2">
    <source>
        <dbReference type="EMBL" id="MBC2846238.1"/>
    </source>
</evidence>
<name>A0A842IZT1_9FLAO</name>
<dbReference type="RefSeq" id="WP_185789943.1">
    <property type="nucleotide sequence ID" value="NZ_JACLCP010000004.1"/>
</dbReference>
<dbReference type="InterPro" id="IPR029044">
    <property type="entry name" value="Nucleotide-diphossugar_trans"/>
</dbReference>
<dbReference type="PANTHER" id="PTHR43777:SF1">
    <property type="entry name" value="MOLYBDENUM COFACTOR CYTIDYLYLTRANSFERASE"/>
    <property type="match status" value="1"/>
</dbReference>
<dbReference type="Gene3D" id="3.90.550.10">
    <property type="entry name" value="Spore Coat Polysaccharide Biosynthesis Protein SpsA, Chain A"/>
    <property type="match status" value="1"/>
</dbReference>
<dbReference type="InterPro" id="IPR025877">
    <property type="entry name" value="MobA-like_NTP_Trfase"/>
</dbReference>
<dbReference type="EMBL" id="JACLCP010000004">
    <property type="protein sequence ID" value="MBC2846238.1"/>
    <property type="molecule type" value="Genomic_DNA"/>
</dbReference>
<keyword evidence="3" id="KW-1185">Reference proteome</keyword>
<protein>
    <submittedName>
        <fullName evidence="2">Nucleotidyltransferase family protein</fullName>
    </submittedName>
</protein>
<dbReference type="GO" id="GO:0016779">
    <property type="term" value="F:nucleotidyltransferase activity"/>
    <property type="evidence" value="ECO:0007669"/>
    <property type="project" value="UniProtKB-ARBA"/>
</dbReference>
<comment type="caution">
    <text evidence="2">The sequence shown here is derived from an EMBL/GenBank/DDBJ whole genome shotgun (WGS) entry which is preliminary data.</text>
</comment>
<dbReference type="Pfam" id="PF12804">
    <property type="entry name" value="NTP_transf_3"/>
    <property type="match status" value="1"/>
</dbReference>
<reference evidence="2" key="1">
    <citation type="submission" date="2020-08" db="EMBL/GenBank/DDBJ databases">
        <title>Winogradskyella ouciana sp. nov., isolated from the hadal seawater of the Mariana Trench.</title>
        <authorList>
            <person name="He X."/>
        </authorList>
    </citation>
    <scope>NUCLEOTIDE SEQUENCE [LARGE SCALE GENOMIC DNA]</scope>
    <source>
        <strain evidence="2">KCTC 52348</strain>
    </source>
</reference>
<dbReference type="Proteomes" id="UP000533900">
    <property type="component" value="Unassembled WGS sequence"/>
</dbReference>